<name>A0ABQ2NGD9_9FLAO</name>
<comment type="caution">
    <text evidence="1">The sequence shown here is derived from an EMBL/GenBank/DDBJ whole genome shotgun (WGS) entry which is preliminary data.</text>
</comment>
<dbReference type="Proteomes" id="UP000620064">
    <property type="component" value="Unassembled WGS sequence"/>
</dbReference>
<accession>A0ABQ2NGD9</accession>
<evidence type="ECO:0000313" key="2">
    <source>
        <dbReference type="Proteomes" id="UP000620064"/>
    </source>
</evidence>
<dbReference type="RefSeq" id="WP_188616219.1">
    <property type="nucleotide sequence ID" value="NZ_BMLV01000001.1"/>
</dbReference>
<reference evidence="2" key="1">
    <citation type="journal article" date="2019" name="Int. J. Syst. Evol. Microbiol.">
        <title>The Global Catalogue of Microorganisms (GCM) 10K type strain sequencing project: providing services to taxonomists for standard genome sequencing and annotation.</title>
        <authorList>
            <consortium name="The Broad Institute Genomics Platform"/>
            <consortium name="The Broad Institute Genome Sequencing Center for Infectious Disease"/>
            <person name="Wu L."/>
            <person name="Ma J."/>
        </authorList>
    </citation>
    <scope>NUCLEOTIDE SEQUENCE [LARGE SCALE GENOMIC DNA]</scope>
    <source>
        <strain evidence="2">CGMCC 1.7656</strain>
    </source>
</reference>
<organism evidence="1 2">
    <name type="scientific">Cloacibacterium rupense</name>
    <dbReference type="NCBI Taxonomy" id="517423"/>
    <lineage>
        <taxon>Bacteria</taxon>
        <taxon>Pseudomonadati</taxon>
        <taxon>Bacteroidota</taxon>
        <taxon>Flavobacteriia</taxon>
        <taxon>Flavobacteriales</taxon>
        <taxon>Weeksellaceae</taxon>
    </lineage>
</organism>
<evidence type="ECO:0000313" key="1">
    <source>
        <dbReference type="EMBL" id="GGP01486.1"/>
    </source>
</evidence>
<proteinExistence type="predicted"/>
<protein>
    <submittedName>
        <fullName evidence="1">Uncharacterized protein</fullName>
    </submittedName>
</protein>
<gene>
    <name evidence="1" type="ORF">GCM10010992_02060</name>
</gene>
<dbReference type="EMBL" id="BMLV01000001">
    <property type="protein sequence ID" value="GGP01486.1"/>
    <property type="molecule type" value="Genomic_DNA"/>
</dbReference>
<keyword evidence="2" id="KW-1185">Reference proteome</keyword>
<sequence>MMKKLYMVIANYVFAVMFSQHIGIGTQNFDDSEIFKVVSTNKGVLLPNINIPDLNNSSPVNSPAESLLVYNTNAITGKGFYYWKSNKWNPIIDSSNIYKVLGITRSESVISTAAIADTTYNGAQTYTIGEAPSAHDWQLIPGLSKTINLSSPNNTISVSSSGILQVNSSGSTLTYISYSIGVFIDNQLAGQKNFIIYGTANCLFNDYNIFLTVNNLTSGSHTVAVYETSRVNFGNASEAITYGSKVSSCTNINNSMDKSILNIQITEK</sequence>